<dbReference type="GeneTree" id="ENSGT00940000161304"/>
<keyword evidence="2 5" id="KW-0812">Transmembrane</keyword>
<protein>
    <submittedName>
        <fullName evidence="7">Shisa like 2A</fullName>
    </submittedName>
</protein>
<reference evidence="7" key="2">
    <citation type="submission" date="2025-09" db="UniProtKB">
        <authorList>
            <consortium name="Ensembl"/>
        </authorList>
    </citation>
    <scope>IDENTIFICATION</scope>
</reference>
<dbReference type="InterPro" id="IPR053891">
    <property type="entry name" value="Shisa_N"/>
</dbReference>
<keyword evidence="8" id="KW-1185">Reference proteome</keyword>
<dbReference type="AlphaFoldDB" id="A0A3Q2XGU3"/>
<accession>A0A3Q2XGU3</accession>
<dbReference type="Proteomes" id="UP000264820">
    <property type="component" value="Unplaced"/>
</dbReference>
<evidence type="ECO:0000256" key="2">
    <source>
        <dbReference type="ARBA" id="ARBA00022692"/>
    </source>
</evidence>
<dbReference type="InterPro" id="IPR026910">
    <property type="entry name" value="Shisa"/>
</dbReference>
<dbReference type="GO" id="GO:0016020">
    <property type="term" value="C:membrane"/>
    <property type="evidence" value="ECO:0007669"/>
    <property type="project" value="UniProtKB-SubCell"/>
</dbReference>
<keyword evidence="3 5" id="KW-1133">Transmembrane helix</keyword>
<feature type="domain" description="Shisa N-terminal" evidence="6">
    <location>
        <begin position="4"/>
        <end position="47"/>
    </location>
</feature>
<dbReference type="PANTHER" id="PTHR31395:SF3">
    <property type="entry name" value="PROTEIN SHISA-LIKE-2A"/>
    <property type="match status" value="1"/>
</dbReference>
<evidence type="ECO:0000259" key="6">
    <source>
        <dbReference type="Pfam" id="PF13908"/>
    </source>
</evidence>
<name>A0A3Q2XGU3_HIPCM</name>
<evidence type="ECO:0000313" key="8">
    <source>
        <dbReference type="Proteomes" id="UP000264820"/>
    </source>
</evidence>
<feature type="transmembrane region" description="Helical" evidence="5">
    <location>
        <begin position="56"/>
        <end position="89"/>
    </location>
</feature>
<evidence type="ECO:0000256" key="4">
    <source>
        <dbReference type="ARBA" id="ARBA00023136"/>
    </source>
</evidence>
<dbReference type="Pfam" id="PF13908">
    <property type="entry name" value="Shisa_N"/>
    <property type="match status" value="1"/>
</dbReference>
<evidence type="ECO:0000256" key="5">
    <source>
        <dbReference type="SAM" id="Phobius"/>
    </source>
</evidence>
<proteinExistence type="predicted"/>
<dbReference type="PANTHER" id="PTHR31395">
    <property type="entry name" value="SHISA"/>
    <property type="match status" value="1"/>
</dbReference>
<keyword evidence="4 5" id="KW-0472">Membrane</keyword>
<reference evidence="7" key="1">
    <citation type="submission" date="2025-08" db="UniProtKB">
        <authorList>
            <consortium name="Ensembl"/>
        </authorList>
    </citation>
    <scope>IDENTIFICATION</scope>
</reference>
<evidence type="ECO:0000313" key="7">
    <source>
        <dbReference type="Ensembl" id="ENSHCOP00000003630.1"/>
    </source>
</evidence>
<comment type="subcellular location">
    <subcellularLocation>
        <location evidence="1">Membrane</location>
    </subcellularLocation>
</comment>
<evidence type="ECO:0000256" key="3">
    <source>
        <dbReference type="ARBA" id="ARBA00022989"/>
    </source>
</evidence>
<dbReference type="Ensembl" id="ENSHCOT00000008414.1">
    <property type="protein sequence ID" value="ENSHCOP00000003630.1"/>
    <property type="gene ID" value="ENSHCOG00000005001.1"/>
</dbReference>
<evidence type="ECO:0000256" key="1">
    <source>
        <dbReference type="ARBA" id="ARBA00004370"/>
    </source>
</evidence>
<dbReference type="OMA" id="MMNRKVD"/>
<organism evidence="7 8">
    <name type="scientific">Hippocampus comes</name>
    <name type="common">Tiger tail seahorse</name>
    <dbReference type="NCBI Taxonomy" id="109280"/>
    <lineage>
        <taxon>Eukaryota</taxon>
        <taxon>Metazoa</taxon>
        <taxon>Chordata</taxon>
        <taxon>Craniata</taxon>
        <taxon>Vertebrata</taxon>
        <taxon>Euteleostomi</taxon>
        <taxon>Actinopterygii</taxon>
        <taxon>Neopterygii</taxon>
        <taxon>Teleostei</taxon>
        <taxon>Neoteleostei</taxon>
        <taxon>Acanthomorphata</taxon>
        <taxon>Syngnathiaria</taxon>
        <taxon>Syngnathiformes</taxon>
        <taxon>Syngnathoidei</taxon>
        <taxon>Syngnathidae</taxon>
        <taxon>Hippocampus</taxon>
    </lineage>
</organism>
<sequence length="145" mass="16328">MSAECSDYLSADGVFVAAFSCPKAGNVAARFCCGFNDLKYCCDDPNSFYPHDYAYMWWLSIWALVGLSFAAVVLLAFLITVCVLCYLFITTKPSRRDNNIPLRAPAIHDFEGPQKSIFQQSSCGQNENKKCYAEGFSIIWWHLYG</sequence>
<dbReference type="STRING" id="109280.ENSHCOP00000003630"/>